<evidence type="ECO:0000313" key="4">
    <source>
        <dbReference type="EMBL" id="ELR63934.1"/>
    </source>
</evidence>
<dbReference type="GO" id="GO:0042834">
    <property type="term" value="F:peptidoglycan binding"/>
    <property type="evidence" value="ECO:0007669"/>
    <property type="project" value="InterPro"/>
</dbReference>
<dbReference type="InterPro" id="IPR052026">
    <property type="entry name" value="ExeA_AAA_ATPase_DNA-bind"/>
</dbReference>
<dbReference type="Pfam" id="PF13401">
    <property type="entry name" value="AAA_22"/>
    <property type="match status" value="1"/>
</dbReference>
<feature type="region of interest" description="Disordered" evidence="1">
    <location>
        <begin position="390"/>
        <end position="422"/>
    </location>
</feature>
<gene>
    <name evidence="4" type="ORF">C942_03013</name>
</gene>
<dbReference type="RefSeq" id="WP_007469282.1">
    <property type="nucleotide sequence ID" value="NZ_AMZO01000033.1"/>
</dbReference>
<sequence length="517" mass="56934">MTSDIQVAMLDLDSQIQLLSRIQFLTRFSSNLIQITGREGTGKTWLAQRYLELWAGNSNQALLMCHPAQNDSQHRSIILKQLAFQAVFNEQDPLQQSVDRLFVDSGANLLIVIDDAQLLSPSLIAELWALVQSAQARPGWQVNVLLFSQSGKLDKYLSRVSHGQGQAPIELEITDLTEQEVQTFVEVVFARDRLDAPGRRSLKEKAAATAPTPGALMQLQQTEQTNMAGSSSRKISPMLLLVALLALVAAGVAFMFIPGDEPASVTEQSEPQDYETLPEPVMSSGRFDQQELLAAEEAPQSQPETEVVEEQMVDNTDSLPPQVVTEGLTVGRNSEESKRVVVPSDVVDAMISEQEQGGTGEQALAMRPDVEAAVTDMLEEQTAPVSETALDARPSVSQVQPEEAAPVAVVAPQPSARRSVPGAELKTVDRRHYALQLAALKSMSAANQFIAEYDISRIATIYETRRNGEPWFIIITGDYPDMISARKAETRLPQRLQAVQPWVKSYAQIHREIDRVK</sequence>
<keyword evidence="2" id="KW-1133">Transmembrane helix</keyword>
<dbReference type="PANTHER" id="PTHR35894">
    <property type="entry name" value="GENERAL SECRETION PATHWAY PROTEIN A-RELATED"/>
    <property type="match status" value="1"/>
</dbReference>
<dbReference type="OrthoDB" id="6189127at2"/>
<reference evidence="4 5" key="1">
    <citation type="submission" date="2012-12" db="EMBL/GenBank/DDBJ databases">
        <title>Genome Assembly of Photobacterium sp. AK15.</title>
        <authorList>
            <person name="Khatri I."/>
            <person name="Vaidya B."/>
            <person name="Srinivas T.N.R."/>
            <person name="Subramanian S."/>
            <person name="Pinnaka A."/>
        </authorList>
    </citation>
    <scope>NUCLEOTIDE SEQUENCE [LARGE SCALE GENOMIC DNA]</scope>
    <source>
        <strain evidence="4 5">AK15</strain>
    </source>
</reference>
<feature type="region of interest" description="Disordered" evidence="1">
    <location>
        <begin position="262"/>
        <end position="281"/>
    </location>
</feature>
<evidence type="ECO:0000256" key="1">
    <source>
        <dbReference type="SAM" id="MobiDB-lite"/>
    </source>
</evidence>
<keyword evidence="2" id="KW-0812">Transmembrane</keyword>
<organism evidence="4 5">
    <name type="scientific">Photobacterium marinum</name>
    <dbReference type="NCBI Taxonomy" id="1056511"/>
    <lineage>
        <taxon>Bacteria</taxon>
        <taxon>Pseudomonadati</taxon>
        <taxon>Pseudomonadota</taxon>
        <taxon>Gammaproteobacteria</taxon>
        <taxon>Vibrionales</taxon>
        <taxon>Vibrionaceae</taxon>
        <taxon>Photobacterium</taxon>
    </lineage>
</organism>
<keyword evidence="2" id="KW-0472">Membrane</keyword>
<dbReference type="InterPro" id="IPR036680">
    <property type="entry name" value="SPOR-like_sf"/>
</dbReference>
<dbReference type="GO" id="GO:0016887">
    <property type="term" value="F:ATP hydrolysis activity"/>
    <property type="evidence" value="ECO:0007669"/>
    <property type="project" value="InterPro"/>
</dbReference>
<evidence type="ECO:0000313" key="5">
    <source>
        <dbReference type="Proteomes" id="UP000011134"/>
    </source>
</evidence>
<proteinExistence type="predicted"/>
<dbReference type="Gene3D" id="3.40.50.300">
    <property type="entry name" value="P-loop containing nucleotide triphosphate hydrolases"/>
    <property type="match status" value="1"/>
</dbReference>
<dbReference type="PATRIC" id="fig|1056511.3.peg.3937"/>
<dbReference type="Proteomes" id="UP000011134">
    <property type="component" value="Unassembled WGS sequence"/>
</dbReference>
<evidence type="ECO:0000256" key="2">
    <source>
        <dbReference type="SAM" id="Phobius"/>
    </source>
</evidence>
<keyword evidence="5" id="KW-1185">Reference proteome</keyword>
<feature type="compositionally biased region" description="Low complexity" evidence="1">
    <location>
        <begin position="398"/>
        <end position="414"/>
    </location>
</feature>
<dbReference type="PANTHER" id="PTHR35894:SF7">
    <property type="entry name" value="GENERAL SECRETION PATHWAY PROTEIN A-RELATED"/>
    <property type="match status" value="1"/>
</dbReference>
<evidence type="ECO:0000259" key="3">
    <source>
        <dbReference type="PROSITE" id="PS51724"/>
    </source>
</evidence>
<dbReference type="AlphaFoldDB" id="L8J8Q2"/>
<dbReference type="InterPro" id="IPR007730">
    <property type="entry name" value="SPOR-like_dom"/>
</dbReference>
<comment type="caution">
    <text evidence="4">The sequence shown here is derived from an EMBL/GenBank/DDBJ whole genome shotgun (WGS) entry which is preliminary data.</text>
</comment>
<dbReference type="Gene3D" id="3.30.70.1070">
    <property type="entry name" value="Sporulation related repeat"/>
    <property type="match status" value="1"/>
</dbReference>
<dbReference type="EMBL" id="AMZO01000033">
    <property type="protein sequence ID" value="ELR63934.1"/>
    <property type="molecule type" value="Genomic_DNA"/>
</dbReference>
<name>L8J8Q2_9GAMM</name>
<dbReference type="InterPro" id="IPR049945">
    <property type="entry name" value="AAA_22"/>
</dbReference>
<feature type="domain" description="SPOR" evidence="3">
    <location>
        <begin position="427"/>
        <end position="505"/>
    </location>
</feature>
<dbReference type="InterPro" id="IPR027417">
    <property type="entry name" value="P-loop_NTPase"/>
</dbReference>
<protein>
    <submittedName>
        <fullName evidence="4">DamX, an inner membrane protein involved in bile resistance</fullName>
    </submittedName>
</protein>
<dbReference type="PROSITE" id="PS51724">
    <property type="entry name" value="SPOR"/>
    <property type="match status" value="1"/>
</dbReference>
<dbReference type="Pfam" id="PF05036">
    <property type="entry name" value="SPOR"/>
    <property type="match status" value="1"/>
</dbReference>
<accession>L8J8Q2</accession>
<feature type="transmembrane region" description="Helical" evidence="2">
    <location>
        <begin position="238"/>
        <end position="257"/>
    </location>
</feature>
<dbReference type="SUPFAM" id="SSF52540">
    <property type="entry name" value="P-loop containing nucleoside triphosphate hydrolases"/>
    <property type="match status" value="1"/>
</dbReference>
<feature type="region of interest" description="Disordered" evidence="1">
    <location>
        <begin position="295"/>
        <end position="323"/>
    </location>
</feature>